<dbReference type="NCBIfam" id="TIGR01145">
    <property type="entry name" value="ATP_synt_delta"/>
    <property type="match status" value="1"/>
</dbReference>
<evidence type="ECO:0000256" key="7">
    <source>
        <dbReference type="ARBA" id="ARBA00023310"/>
    </source>
</evidence>
<dbReference type="InterPro" id="IPR020781">
    <property type="entry name" value="ATPase_OSCP/d_CS"/>
</dbReference>
<comment type="function">
    <text evidence="8">F(1)F(0) ATP synthase produces ATP from ADP in the presence of a proton or sodium gradient. F-type ATPases consist of two structural domains, F(1) containing the extramembraneous catalytic core and F(0) containing the membrane proton channel, linked together by a central stalk and a peripheral stalk. During catalysis, ATP synthesis in the catalytic domain of F(1) is coupled via a rotary mechanism of the central stalk subunits to proton translocation.</text>
</comment>
<comment type="subcellular location">
    <subcellularLocation>
        <location evidence="8">Cell membrane</location>
        <topology evidence="8">Peripheral membrane protein</topology>
    </subcellularLocation>
    <subcellularLocation>
        <location evidence="1">Membrane</location>
    </subcellularLocation>
</comment>
<evidence type="ECO:0000256" key="1">
    <source>
        <dbReference type="ARBA" id="ARBA00004370"/>
    </source>
</evidence>
<dbReference type="InterPro" id="IPR026015">
    <property type="entry name" value="ATP_synth_OSCP/delta_N_sf"/>
</dbReference>
<comment type="similarity">
    <text evidence="8">Belongs to the ATPase delta chain family.</text>
</comment>
<dbReference type="GeneID" id="82204244"/>
<evidence type="ECO:0000256" key="2">
    <source>
        <dbReference type="ARBA" id="ARBA00022448"/>
    </source>
</evidence>
<dbReference type="EMBL" id="LN555523">
    <property type="protein sequence ID" value="CED92821.1"/>
    <property type="molecule type" value="Genomic_DNA"/>
</dbReference>
<dbReference type="HAMAP" id="MF_01416">
    <property type="entry name" value="ATP_synth_delta_bact"/>
    <property type="match status" value="1"/>
</dbReference>
<comment type="function">
    <text evidence="8">This protein is part of the stalk that links CF(0) to CF(1). It either transmits conformational changes from CF(0) to CF(1) or is implicated in proton conduction.</text>
</comment>
<keyword evidence="3 8" id="KW-0375">Hydrogen ion transport</keyword>
<protein>
    <recommendedName>
        <fullName evidence="8">ATP synthase subunit delta</fullName>
    </recommendedName>
    <alternativeName>
        <fullName evidence="8">ATP synthase F(1) sector subunit delta</fullName>
    </alternativeName>
    <alternativeName>
        <fullName evidence="8">F-type ATPase subunit delta</fullName>
        <shortName evidence="8">F-ATPase subunit delta</shortName>
    </alternativeName>
</protein>
<accession>A0A1V1HXY8</accession>
<dbReference type="GO" id="GO:0046933">
    <property type="term" value="F:proton-transporting ATP synthase activity, rotational mechanism"/>
    <property type="evidence" value="ECO:0007669"/>
    <property type="project" value="UniProtKB-UniRule"/>
</dbReference>
<gene>
    <name evidence="8" type="primary">atpH</name>
    <name evidence="9" type="ORF">CRIB_62</name>
</gene>
<reference evidence="9 10" key="1">
    <citation type="submission" date="2014-04" db="EMBL/GenBank/DDBJ databases">
        <authorList>
            <person name="Hornung B.V."/>
        </authorList>
    </citation>
    <scope>NUCLEOTIDE SEQUENCE [LARGE SCALE GENOMIC DNA]</scope>
    <source>
        <strain evidence="9 10">CRIB</strain>
    </source>
</reference>
<keyword evidence="5 8" id="KW-0472">Membrane</keyword>
<keyword evidence="4 8" id="KW-0406">Ion transport</keyword>
<dbReference type="NCBIfam" id="NF004403">
    <property type="entry name" value="PRK05758.2-4"/>
    <property type="match status" value="1"/>
</dbReference>
<dbReference type="AlphaFoldDB" id="A0A1V1HXY8"/>
<evidence type="ECO:0000313" key="10">
    <source>
        <dbReference type="Proteomes" id="UP000245622"/>
    </source>
</evidence>
<dbReference type="PANTHER" id="PTHR11910">
    <property type="entry name" value="ATP SYNTHASE DELTA CHAIN"/>
    <property type="match status" value="1"/>
</dbReference>
<keyword evidence="10" id="KW-1185">Reference proteome</keyword>
<dbReference type="Gene3D" id="1.10.520.20">
    <property type="entry name" value="N-terminal domain of the delta subunit of the F1F0-ATP synthase"/>
    <property type="match status" value="1"/>
</dbReference>
<organism evidence="9 10">
    <name type="scientific">Romboutsia ilealis</name>
    <dbReference type="NCBI Taxonomy" id="1115758"/>
    <lineage>
        <taxon>Bacteria</taxon>
        <taxon>Bacillati</taxon>
        <taxon>Bacillota</taxon>
        <taxon>Clostridia</taxon>
        <taxon>Peptostreptococcales</taxon>
        <taxon>Peptostreptococcaceae</taxon>
        <taxon>Romboutsia</taxon>
    </lineage>
</organism>
<proteinExistence type="inferred from homology"/>
<name>A0A1V1HXY8_9FIRM</name>
<evidence type="ECO:0000256" key="8">
    <source>
        <dbReference type="HAMAP-Rule" id="MF_01416"/>
    </source>
</evidence>
<sequence length="180" mass="20628">MINIIADRYAQALFEVGEETQTTSELYQELSELVDILNENKDLYNFLKSPLIGREDKKNVMQNIFKNQLSDSMNNFLKVVIDKDRMSTIEYMKESYKSLLNEKNNILEGTAITAVKLTEKEIKDLEKNLSIKYNKNVTLNNIVDETILGGVLVKLGNEEIDGTVRTRLSKMKNQLSQVIS</sequence>
<keyword evidence="7 8" id="KW-0066">ATP synthesis</keyword>
<dbReference type="GO" id="GO:0005886">
    <property type="term" value="C:plasma membrane"/>
    <property type="evidence" value="ECO:0007669"/>
    <property type="project" value="UniProtKB-SubCell"/>
</dbReference>
<evidence type="ECO:0000256" key="3">
    <source>
        <dbReference type="ARBA" id="ARBA00022781"/>
    </source>
</evidence>
<evidence type="ECO:0000313" key="9">
    <source>
        <dbReference type="EMBL" id="CED92821.1"/>
    </source>
</evidence>
<dbReference type="RefSeq" id="WP_180702614.1">
    <property type="nucleotide sequence ID" value="NZ_CAJUCR010000010.1"/>
</dbReference>
<keyword evidence="6 8" id="KW-0139">CF(1)</keyword>
<dbReference type="Proteomes" id="UP000245622">
    <property type="component" value="Chromosome 1"/>
</dbReference>
<dbReference type="GO" id="GO:0045259">
    <property type="term" value="C:proton-transporting ATP synthase complex"/>
    <property type="evidence" value="ECO:0007669"/>
    <property type="project" value="UniProtKB-KW"/>
</dbReference>
<keyword evidence="2 8" id="KW-0813">Transport</keyword>
<keyword evidence="8" id="KW-1003">Cell membrane</keyword>
<evidence type="ECO:0000256" key="4">
    <source>
        <dbReference type="ARBA" id="ARBA00023065"/>
    </source>
</evidence>
<evidence type="ECO:0000256" key="5">
    <source>
        <dbReference type="ARBA" id="ARBA00023136"/>
    </source>
</evidence>
<dbReference type="InterPro" id="IPR000711">
    <property type="entry name" value="ATPase_OSCP/dsu"/>
</dbReference>
<evidence type="ECO:0000256" key="6">
    <source>
        <dbReference type="ARBA" id="ARBA00023196"/>
    </source>
</evidence>
<dbReference type="PROSITE" id="PS00389">
    <property type="entry name" value="ATPASE_DELTA"/>
    <property type="match status" value="1"/>
</dbReference>
<dbReference type="KEGG" id="ril:CRIB_62"/>
<dbReference type="SUPFAM" id="SSF47928">
    <property type="entry name" value="N-terminal domain of the delta subunit of the F1F0-ATP synthase"/>
    <property type="match status" value="1"/>
</dbReference>
<dbReference type="Pfam" id="PF00213">
    <property type="entry name" value="OSCP"/>
    <property type="match status" value="1"/>
</dbReference>
<dbReference type="PRINTS" id="PR00125">
    <property type="entry name" value="ATPASEDELTA"/>
</dbReference>